<evidence type="ECO:0000256" key="1">
    <source>
        <dbReference type="SAM" id="MobiDB-lite"/>
    </source>
</evidence>
<protein>
    <submittedName>
        <fullName evidence="4">WD_REPEATS_REGION domain-containing protein</fullName>
    </submittedName>
</protein>
<keyword evidence="2" id="KW-1133">Transmembrane helix</keyword>
<reference evidence="4" key="1">
    <citation type="submission" date="2016-11" db="UniProtKB">
        <authorList>
            <consortium name="WormBaseParasite"/>
        </authorList>
    </citation>
    <scope>IDENTIFICATION</scope>
</reference>
<feature type="transmembrane region" description="Helical" evidence="2">
    <location>
        <begin position="469"/>
        <end position="496"/>
    </location>
</feature>
<name>A0A1I8F6K5_9PLAT</name>
<dbReference type="WBParaSite" id="maker-unitig_22459-snap-gene-0.2-mRNA-1">
    <property type="protein sequence ID" value="maker-unitig_22459-snap-gene-0.2-mRNA-1"/>
    <property type="gene ID" value="maker-unitig_22459-snap-gene-0.2"/>
</dbReference>
<dbReference type="SUPFAM" id="SSF50960">
    <property type="entry name" value="TolB, C-terminal domain"/>
    <property type="match status" value="1"/>
</dbReference>
<dbReference type="PANTHER" id="PTHR15271:SF4">
    <property type="entry name" value="CHROMATIN ASSEMBLY FACTOR 1 SUBUNIT B"/>
    <property type="match status" value="1"/>
</dbReference>
<dbReference type="GO" id="GO:0005634">
    <property type="term" value="C:nucleus"/>
    <property type="evidence" value="ECO:0007669"/>
    <property type="project" value="TreeGrafter"/>
</dbReference>
<evidence type="ECO:0000313" key="4">
    <source>
        <dbReference type="WBParaSite" id="maker-unitig_22459-snap-gene-0.2-mRNA-1"/>
    </source>
</evidence>
<accession>A0A1I8F6K5</accession>
<evidence type="ECO:0000256" key="2">
    <source>
        <dbReference type="SAM" id="Phobius"/>
    </source>
</evidence>
<feature type="region of interest" description="Disordered" evidence="1">
    <location>
        <begin position="336"/>
        <end position="378"/>
    </location>
</feature>
<keyword evidence="2" id="KW-0472">Membrane</keyword>
<dbReference type="GO" id="GO:0006334">
    <property type="term" value="P:nucleosome assembly"/>
    <property type="evidence" value="ECO:0007669"/>
    <property type="project" value="TreeGrafter"/>
</dbReference>
<keyword evidence="3" id="KW-1185">Reference proteome</keyword>
<keyword evidence="2" id="KW-0812">Transmembrane</keyword>
<organism evidence="3 4">
    <name type="scientific">Macrostomum lignano</name>
    <dbReference type="NCBI Taxonomy" id="282301"/>
    <lineage>
        <taxon>Eukaryota</taxon>
        <taxon>Metazoa</taxon>
        <taxon>Spiralia</taxon>
        <taxon>Lophotrochozoa</taxon>
        <taxon>Platyhelminthes</taxon>
        <taxon>Rhabditophora</taxon>
        <taxon>Macrostomorpha</taxon>
        <taxon>Macrostomida</taxon>
        <taxon>Macrostomidae</taxon>
        <taxon>Macrostomum</taxon>
    </lineage>
</organism>
<dbReference type="PANTHER" id="PTHR15271">
    <property type="entry name" value="CHROMATIN ASSEMBLY FACTOR 1 SUBUNIT B"/>
    <property type="match status" value="1"/>
</dbReference>
<dbReference type="GO" id="GO:0006335">
    <property type="term" value="P:DNA replication-dependent chromatin assembly"/>
    <property type="evidence" value="ECO:0007669"/>
    <property type="project" value="InterPro"/>
</dbReference>
<proteinExistence type="predicted"/>
<dbReference type="GO" id="GO:0033186">
    <property type="term" value="C:CAF-1 complex"/>
    <property type="evidence" value="ECO:0007669"/>
    <property type="project" value="TreeGrafter"/>
</dbReference>
<sequence length="587" mass="63609">ATNRVQAVGSCPPAGDARRRVFYRRCVDTKSRSMMVDSRQTSACLASGSDDASRAVLTRIDLVCKETWDCLAAAASSLGGCVRSWASLSGSVDRSIVRLRNLAKEQQRTIVREHAHFVQGIAWRSPRTIGGHRRASRFGPFAESTVAAPGGPDDSWKYFFRRTVILAQTEKSWQPGRPLQLGMIIYLRFHLFGSGQAGQAVRVPLGLPASPRRCLCVLCQRDLRLAYSSATWSWAGARIQQDSGVRAWCWNPGCSCATPSIRSPSGRCATCHYQALNDAAWSADGSQLVLASTDGYCSIVRFGEGDSASRLPSPEKRESATLRRLHWRLRRRRSNAAVVDKAASGAPRPPRQLAAVAASSAAAPAASPGDPLTRGGQKRRVPVGWRWRQFGAWNADKQRPPMTTSVAAAAAPSTVASTSAAGTPPTMSTVRLRKKRRVSFFTISSCVRKRRWRRWWERQRAQRGPVICLVIYPTAAVVLDLALLLFRLSLLAGLCARRQLRCNSSSRIPQAEAARLRCQIHAGESSPAALPPLAPLWCLVDNEISFGPASVGHSPPVLVPGLHLDVAEGAIRPLAGFGQPGSGISAG</sequence>
<evidence type="ECO:0000313" key="3">
    <source>
        <dbReference type="Proteomes" id="UP000095280"/>
    </source>
</evidence>
<dbReference type="Proteomes" id="UP000095280">
    <property type="component" value="Unplaced"/>
</dbReference>
<dbReference type="AlphaFoldDB" id="A0A1I8F6K5"/>
<dbReference type="InterPro" id="IPR045145">
    <property type="entry name" value="PTHR15271"/>
</dbReference>
<feature type="compositionally biased region" description="Low complexity" evidence="1">
    <location>
        <begin position="354"/>
        <end position="368"/>
    </location>
</feature>